<comment type="caution">
    <text evidence="1">The sequence shown here is derived from an EMBL/GenBank/DDBJ whole genome shotgun (WGS) entry which is preliminary data.</text>
</comment>
<evidence type="ECO:0000313" key="1">
    <source>
        <dbReference type="EMBL" id="KAH1091188.1"/>
    </source>
</evidence>
<sequence length="75" mass="8734">MTIRENIHAVIPTHRGIRVERKKASSLRSFKMTNEKVDISLQVHQSIHPQRNIYEEVNVSRMHQSTHPQGSFTKS</sequence>
<accession>A0A9D3VR75</accession>
<proteinExistence type="predicted"/>
<name>A0A9D3VR75_9ROSI</name>
<gene>
    <name evidence="1" type="ORF">J1N35_018445</name>
</gene>
<protein>
    <submittedName>
        <fullName evidence="1">Uncharacterized protein</fullName>
    </submittedName>
</protein>
<evidence type="ECO:0000313" key="2">
    <source>
        <dbReference type="Proteomes" id="UP000828251"/>
    </source>
</evidence>
<reference evidence="1 2" key="1">
    <citation type="journal article" date="2021" name="Plant Biotechnol. J.">
        <title>Multi-omics assisted identification of the key and species-specific regulatory components of drought-tolerant mechanisms in Gossypium stocksii.</title>
        <authorList>
            <person name="Yu D."/>
            <person name="Ke L."/>
            <person name="Zhang D."/>
            <person name="Wu Y."/>
            <person name="Sun Y."/>
            <person name="Mei J."/>
            <person name="Sun J."/>
            <person name="Sun Y."/>
        </authorList>
    </citation>
    <scope>NUCLEOTIDE SEQUENCE [LARGE SCALE GENOMIC DNA]</scope>
    <source>
        <strain evidence="2">cv. E1</strain>
        <tissue evidence="1">Leaf</tissue>
    </source>
</reference>
<dbReference type="AlphaFoldDB" id="A0A9D3VR75"/>
<organism evidence="1 2">
    <name type="scientific">Gossypium stocksii</name>
    <dbReference type="NCBI Taxonomy" id="47602"/>
    <lineage>
        <taxon>Eukaryota</taxon>
        <taxon>Viridiplantae</taxon>
        <taxon>Streptophyta</taxon>
        <taxon>Embryophyta</taxon>
        <taxon>Tracheophyta</taxon>
        <taxon>Spermatophyta</taxon>
        <taxon>Magnoliopsida</taxon>
        <taxon>eudicotyledons</taxon>
        <taxon>Gunneridae</taxon>
        <taxon>Pentapetalae</taxon>
        <taxon>rosids</taxon>
        <taxon>malvids</taxon>
        <taxon>Malvales</taxon>
        <taxon>Malvaceae</taxon>
        <taxon>Malvoideae</taxon>
        <taxon>Gossypium</taxon>
    </lineage>
</organism>
<dbReference type="EMBL" id="JAIQCV010000006">
    <property type="protein sequence ID" value="KAH1091188.1"/>
    <property type="molecule type" value="Genomic_DNA"/>
</dbReference>
<dbReference type="Proteomes" id="UP000828251">
    <property type="component" value="Unassembled WGS sequence"/>
</dbReference>
<keyword evidence="2" id="KW-1185">Reference proteome</keyword>